<accession>A0ABQ1F8S8</accession>
<sequence length="289" mass="32140">MTDQTTLPPLVAPGSTGTAEAAPDGTLFRHPARQKPRMRPLKAFGHFRQLLKDKEDTSQVFHIFESLPSRDFVPMARSLALSEQGERLRATEPYLPDVLDDHDTLRKLPKGTVAHAYCDFMEAEGLSAAGLVEEHNRFFGDRPKYGDLIEWYASRRRDTHDLLHVLTGFGRDPLGEQCVLAFTHGQNGGLGNLFIAYLGALHIARTAPETRGRKAPVIKAVRQAQKLGKGAPRVTDISIRELLAMPLDEAKAMLKIPTGPTLYEECHRIWRENGIDPYSLITDQQAVAA</sequence>
<dbReference type="RefSeq" id="WP_188641621.1">
    <property type="nucleotide sequence ID" value="NZ_BMID01000001.1"/>
</dbReference>
<gene>
    <name evidence="2" type="ORF">GCM10010923_09650</name>
</gene>
<keyword evidence="3" id="KW-1185">Reference proteome</keyword>
<proteinExistence type="predicted"/>
<name>A0ABQ1F8S8_9SPHN</name>
<evidence type="ECO:0008006" key="4">
    <source>
        <dbReference type="Google" id="ProtNLM"/>
    </source>
</evidence>
<comment type="caution">
    <text evidence="2">The sequence shown here is derived from an EMBL/GenBank/DDBJ whole genome shotgun (WGS) entry which is preliminary data.</text>
</comment>
<evidence type="ECO:0000313" key="2">
    <source>
        <dbReference type="EMBL" id="GGA02898.1"/>
    </source>
</evidence>
<protein>
    <recommendedName>
        <fullName evidence="4">Ubiquinone biosynthesis protein COQ4</fullName>
    </recommendedName>
</protein>
<dbReference type="Pfam" id="PF05019">
    <property type="entry name" value="Coq4"/>
    <property type="match status" value="1"/>
</dbReference>
<dbReference type="EMBL" id="BMID01000001">
    <property type="protein sequence ID" value="GGA02898.1"/>
    <property type="molecule type" value="Genomic_DNA"/>
</dbReference>
<dbReference type="InterPro" id="IPR007715">
    <property type="entry name" value="Coq4"/>
</dbReference>
<evidence type="ECO:0000313" key="3">
    <source>
        <dbReference type="Proteomes" id="UP000603317"/>
    </source>
</evidence>
<feature type="region of interest" description="Disordered" evidence="1">
    <location>
        <begin position="1"/>
        <end position="35"/>
    </location>
</feature>
<dbReference type="Proteomes" id="UP000603317">
    <property type="component" value="Unassembled WGS sequence"/>
</dbReference>
<organism evidence="2 3">
    <name type="scientific">Blastomonas marina</name>
    <dbReference type="NCBI Taxonomy" id="1867408"/>
    <lineage>
        <taxon>Bacteria</taxon>
        <taxon>Pseudomonadati</taxon>
        <taxon>Pseudomonadota</taxon>
        <taxon>Alphaproteobacteria</taxon>
        <taxon>Sphingomonadales</taxon>
        <taxon>Sphingomonadaceae</taxon>
        <taxon>Blastomonas</taxon>
    </lineage>
</organism>
<reference evidence="3" key="1">
    <citation type="journal article" date="2019" name="Int. J. Syst. Evol. Microbiol.">
        <title>The Global Catalogue of Microorganisms (GCM) 10K type strain sequencing project: providing services to taxonomists for standard genome sequencing and annotation.</title>
        <authorList>
            <consortium name="The Broad Institute Genomics Platform"/>
            <consortium name="The Broad Institute Genome Sequencing Center for Infectious Disease"/>
            <person name="Wu L."/>
            <person name="Ma J."/>
        </authorList>
    </citation>
    <scope>NUCLEOTIDE SEQUENCE [LARGE SCALE GENOMIC DNA]</scope>
    <source>
        <strain evidence="3">CGMCC 1.15297</strain>
    </source>
</reference>
<evidence type="ECO:0000256" key="1">
    <source>
        <dbReference type="SAM" id="MobiDB-lite"/>
    </source>
</evidence>